<dbReference type="SUPFAM" id="SSF75217">
    <property type="entry name" value="alpha/beta knot"/>
    <property type="match status" value="1"/>
</dbReference>
<dbReference type="Pfam" id="PF00588">
    <property type="entry name" value="SpoU_methylase"/>
    <property type="match status" value="1"/>
</dbReference>
<dbReference type="EMBL" id="PYVU01000023">
    <property type="protein sequence ID" value="PTB97148.1"/>
    <property type="molecule type" value="Genomic_DNA"/>
</dbReference>
<dbReference type="Gene3D" id="3.40.1280.10">
    <property type="match status" value="1"/>
</dbReference>
<gene>
    <name evidence="4" type="ORF">C9994_04320</name>
</gene>
<dbReference type="GO" id="GO:0032259">
    <property type="term" value="P:methylation"/>
    <property type="evidence" value="ECO:0007669"/>
    <property type="project" value="UniProtKB-KW"/>
</dbReference>
<dbReference type="GO" id="GO:0006396">
    <property type="term" value="P:RNA processing"/>
    <property type="evidence" value="ECO:0007669"/>
    <property type="project" value="InterPro"/>
</dbReference>
<proteinExistence type="predicted"/>
<feature type="domain" description="tRNA/rRNA methyltransferase SpoU type" evidence="3">
    <location>
        <begin position="14"/>
        <end position="60"/>
    </location>
</feature>
<dbReference type="GO" id="GO:0008173">
    <property type="term" value="F:RNA methyltransferase activity"/>
    <property type="evidence" value="ECO:0007669"/>
    <property type="project" value="InterPro"/>
</dbReference>
<evidence type="ECO:0000313" key="4">
    <source>
        <dbReference type="EMBL" id="PTB97148.1"/>
    </source>
</evidence>
<evidence type="ECO:0000313" key="5">
    <source>
        <dbReference type="Proteomes" id="UP000240608"/>
    </source>
</evidence>
<keyword evidence="1" id="KW-0489">Methyltransferase</keyword>
<evidence type="ECO:0000259" key="3">
    <source>
        <dbReference type="Pfam" id="PF00588"/>
    </source>
</evidence>
<accession>A0A2T4DTV1</accession>
<feature type="non-terminal residue" evidence="4">
    <location>
        <position position="1"/>
    </location>
</feature>
<dbReference type="Proteomes" id="UP000240608">
    <property type="component" value="Unassembled WGS sequence"/>
</dbReference>
<reference evidence="4 5" key="1">
    <citation type="submission" date="2018-03" db="EMBL/GenBank/DDBJ databases">
        <title>Cross-interface Injection: A General Nanoliter Liquid Handling Method Applied to Single Cells Genome Amplification Automated Nanoliter Liquid Handling Applied to Single Cell Multiple Displacement Amplification.</title>
        <authorList>
            <person name="Yun J."/>
            <person name="Xu P."/>
            <person name="Xu J."/>
            <person name="Dai X."/>
            <person name="Wang Y."/>
            <person name="Zheng X."/>
            <person name="Cao C."/>
            <person name="Yi Q."/>
            <person name="Zhu Y."/>
            <person name="Wang L."/>
            <person name="Dong Z."/>
            <person name="Huang Y."/>
            <person name="Huang L."/>
            <person name="Du W."/>
        </authorList>
    </citation>
    <scope>NUCLEOTIDE SEQUENCE [LARGE SCALE GENOMIC DNA]</scope>
    <source>
        <strain evidence="4 5">Z-D1-2</strain>
    </source>
</reference>
<protein>
    <recommendedName>
        <fullName evidence="3">tRNA/rRNA methyltransferase SpoU type domain-containing protein</fullName>
    </recommendedName>
</protein>
<organism evidence="4 5">
    <name type="scientific">Marivirga lumbricoides</name>
    <dbReference type="NCBI Taxonomy" id="1046115"/>
    <lineage>
        <taxon>Bacteria</taxon>
        <taxon>Pseudomonadati</taxon>
        <taxon>Bacteroidota</taxon>
        <taxon>Cytophagia</taxon>
        <taxon>Cytophagales</taxon>
        <taxon>Marivirgaceae</taxon>
        <taxon>Marivirga</taxon>
    </lineage>
</organism>
<dbReference type="InterPro" id="IPR029026">
    <property type="entry name" value="tRNA_m1G_MTases_N"/>
</dbReference>
<dbReference type="AlphaFoldDB" id="A0A2T4DTV1"/>
<sequence length="67" mass="7243">PKVASKKVKQLLIQNGFLMIGNESHGISKTLLPLISHKITIPRLGSAESLNAAMATGIICDNVFRRT</sequence>
<comment type="caution">
    <text evidence="4">The sequence shown here is derived from an EMBL/GenBank/DDBJ whole genome shotgun (WGS) entry which is preliminary data.</text>
</comment>
<name>A0A2T4DTV1_9BACT</name>
<evidence type="ECO:0000256" key="2">
    <source>
        <dbReference type="ARBA" id="ARBA00022679"/>
    </source>
</evidence>
<dbReference type="InterPro" id="IPR029028">
    <property type="entry name" value="Alpha/beta_knot_MTases"/>
</dbReference>
<keyword evidence="2" id="KW-0808">Transferase</keyword>
<evidence type="ECO:0000256" key="1">
    <source>
        <dbReference type="ARBA" id="ARBA00022603"/>
    </source>
</evidence>
<dbReference type="GO" id="GO:0003723">
    <property type="term" value="F:RNA binding"/>
    <property type="evidence" value="ECO:0007669"/>
    <property type="project" value="InterPro"/>
</dbReference>
<dbReference type="InterPro" id="IPR001537">
    <property type="entry name" value="SpoU_MeTrfase"/>
</dbReference>